<dbReference type="Proteomes" id="UP000078113">
    <property type="component" value="Unassembled WGS sequence"/>
</dbReference>
<feature type="transmembrane region" description="Helical" evidence="6">
    <location>
        <begin position="481"/>
        <end position="503"/>
    </location>
</feature>
<reference evidence="9" key="1">
    <citation type="submission" date="2016-04" db="EMBL/GenBank/DDBJ databases">
        <authorList>
            <person name="Nguyen H.D."/>
            <person name="Samba Siva P."/>
            <person name="Cullis J."/>
            <person name="Levesque C.A."/>
            <person name="Hambleton S."/>
        </authorList>
    </citation>
    <scope>NUCLEOTIDE SEQUENCE</scope>
    <source>
        <strain evidence="9">DAOMC 236422</strain>
    </source>
</reference>
<evidence type="ECO:0000259" key="8">
    <source>
        <dbReference type="Pfam" id="PF13515"/>
    </source>
</evidence>
<accession>A0A8X7NBL6</accession>
<feature type="transmembrane region" description="Helical" evidence="6">
    <location>
        <begin position="769"/>
        <end position="787"/>
    </location>
</feature>
<feature type="region of interest" description="Disordered" evidence="5">
    <location>
        <begin position="1"/>
        <end position="33"/>
    </location>
</feature>
<feature type="transmembrane region" description="Helical" evidence="6">
    <location>
        <begin position="209"/>
        <end position="228"/>
    </location>
</feature>
<feature type="compositionally biased region" description="Polar residues" evidence="5">
    <location>
        <begin position="1161"/>
        <end position="1173"/>
    </location>
</feature>
<evidence type="ECO:0000313" key="10">
    <source>
        <dbReference type="Proteomes" id="UP000078113"/>
    </source>
</evidence>
<evidence type="ECO:0000256" key="5">
    <source>
        <dbReference type="SAM" id="MobiDB-lite"/>
    </source>
</evidence>
<proteinExistence type="predicted"/>
<reference evidence="9" key="2">
    <citation type="journal article" date="2019" name="IMA Fungus">
        <title>Genome sequencing and comparison of five Tilletia species to identify candidate genes for the detection of regulated species infecting wheat.</title>
        <authorList>
            <person name="Nguyen H.D.T."/>
            <person name="Sultana T."/>
            <person name="Kesanakurti P."/>
            <person name="Hambleton S."/>
        </authorList>
    </citation>
    <scope>NUCLEOTIDE SEQUENCE</scope>
    <source>
        <strain evidence="9">DAOMC 236422</strain>
    </source>
</reference>
<keyword evidence="3 6" id="KW-1133">Transmembrane helix</keyword>
<feature type="transmembrane region" description="Helical" evidence="6">
    <location>
        <begin position="108"/>
        <end position="131"/>
    </location>
</feature>
<feature type="domain" description="Integral membrane bound transporter" evidence="8">
    <location>
        <begin position="714"/>
        <end position="839"/>
    </location>
</feature>
<feature type="transmembrane region" description="Helical" evidence="6">
    <location>
        <begin position="793"/>
        <end position="813"/>
    </location>
</feature>
<evidence type="ECO:0000313" key="9">
    <source>
        <dbReference type="EMBL" id="KAE8270038.1"/>
    </source>
</evidence>
<dbReference type="Pfam" id="PF10337">
    <property type="entry name" value="ArAE_2_N"/>
    <property type="match status" value="1"/>
</dbReference>
<feature type="transmembrane region" description="Helical" evidence="6">
    <location>
        <begin position="54"/>
        <end position="71"/>
    </location>
</feature>
<dbReference type="Pfam" id="PF13515">
    <property type="entry name" value="FUSC_2"/>
    <property type="match status" value="1"/>
</dbReference>
<dbReference type="InterPro" id="IPR052430">
    <property type="entry name" value="IVT-Associated"/>
</dbReference>
<keyword evidence="10" id="KW-1185">Reference proteome</keyword>
<feature type="transmembrane region" description="Helical" evidence="6">
    <location>
        <begin position="151"/>
        <end position="170"/>
    </location>
</feature>
<evidence type="ECO:0000256" key="6">
    <source>
        <dbReference type="SAM" id="Phobius"/>
    </source>
</evidence>
<feature type="transmembrane region" description="Helical" evidence="6">
    <location>
        <begin position="77"/>
        <end position="96"/>
    </location>
</feature>
<evidence type="ECO:0000256" key="3">
    <source>
        <dbReference type="ARBA" id="ARBA00022989"/>
    </source>
</evidence>
<comment type="subcellular location">
    <subcellularLocation>
        <location evidence="1">Membrane</location>
        <topology evidence="1">Multi-pass membrane protein</topology>
    </subcellularLocation>
</comment>
<gene>
    <name evidence="9" type="ORF">A4X09_0g2302</name>
</gene>
<evidence type="ECO:0000256" key="1">
    <source>
        <dbReference type="ARBA" id="ARBA00004141"/>
    </source>
</evidence>
<dbReference type="InterPro" id="IPR018823">
    <property type="entry name" value="ArAE_2_N"/>
</dbReference>
<feature type="transmembrane region" description="Helical" evidence="6">
    <location>
        <begin position="825"/>
        <end position="846"/>
    </location>
</feature>
<evidence type="ECO:0000259" key="7">
    <source>
        <dbReference type="Pfam" id="PF10337"/>
    </source>
</evidence>
<feature type="transmembrane region" description="Helical" evidence="6">
    <location>
        <begin position="690"/>
        <end position="707"/>
    </location>
</feature>
<keyword evidence="4 6" id="KW-0472">Membrane</keyword>
<evidence type="ECO:0008006" key="11">
    <source>
        <dbReference type="Google" id="ProtNLM"/>
    </source>
</evidence>
<evidence type="ECO:0000256" key="4">
    <source>
        <dbReference type="ARBA" id="ARBA00023136"/>
    </source>
</evidence>
<name>A0A8X7NBL6_9BASI</name>
<feature type="region of interest" description="Disordered" evidence="5">
    <location>
        <begin position="1040"/>
        <end position="1081"/>
    </location>
</feature>
<dbReference type="EMBL" id="LWDG02000066">
    <property type="protein sequence ID" value="KAE8270038.1"/>
    <property type="molecule type" value="Genomic_DNA"/>
</dbReference>
<dbReference type="PANTHER" id="PTHR47804:SF3">
    <property type="entry name" value="PROTEIN BRE4"/>
    <property type="match status" value="1"/>
</dbReference>
<dbReference type="InterPro" id="IPR049453">
    <property type="entry name" value="Memb_transporter_dom"/>
</dbReference>
<feature type="region of interest" description="Disordered" evidence="5">
    <location>
        <begin position="569"/>
        <end position="611"/>
    </location>
</feature>
<feature type="compositionally biased region" description="Basic and acidic residues" evidence="5">
    <location>
        <begin position="574"/>
        <end position="606"/>
    </location>
</feature>
<feature type="domain" description="Putative ER transporter 6TM N-terminal" evidence="7">
    <location>
        <begin position="209"/>
        <end position="315"/>
    </location>
</feature>
<feature type="region of interest" description="Disordered" evidence="5">
    <location>
        <begin position="1153"/>
        <end position="1173"/>
    </location>
</feature>
<evidence type="ECO:0000256" key="2">
    <source>
        <dbReference type="ARBA" id="ARBA00022692"/>
    </source>
</evidence>
<dbReference type="AlphaFoldDB" id="A0A8X7NBL6"/>
<sequence>MTDRKENAVPQPEEGDSSANATKQQPAPVETTRHDRTTARLVGFIGAAWKHVRLALPALVASFLLSVLVLVRPVSDWMGPFAFLVFFHLHLFFFPSPLTVGENIQSSLLGLLGSLVGCGVGLLIVACGLWIDGDQQPEPRHLRYTPYATNGSRAFAACALILVSFLNGLLSSAVPRFKNFSRICLFNLSWIITRGSADRTANYKIFSEFFHPSVISAGVGILANILIFPRSGHSVFTEQLLNNFELIGKLVDDSTKLFFTEQYTSRSRQEIVDLRTKFTAAVARLALSFEAASAEVALVRIPVSAYGPLIKALQRSRGWIASGVEVEVDEERTSPSAGSLTELEGPVRALAVETKQSFDLIRVCLLSFEGRQLDPESPLLDSDQSELLKSVLEGDIKADPGLAHRAILQQRHDLTAAVDRLRHELQTVLDVTTPQLQELSASATTFRSSQNVEANRHSRTGSITEEQAQLKPSHTIYNNRMYAASYLILCLIEIAQACLHALITTQNLLRLWSGTTRRHIQWPWTTLHGSQLSMSAGGWRRWASRADPGTLNDMLGSMRVEKYGLETDDPFDEDGVKSKSEVAEAERKKKETEKHRRRDLGGEPEKGLSSGHSRFNIFAEADHTIALTSSRTSSSGSKTVRAPTKASKWQAVRRAPSILLQLWRTKEVIIYRVRLSNALRSLKESRHIRFGIKLSIGCLILTIPAWLPAAGAREWWYGERGQWALISYVWCLETSTGATVRVSTFRMIGTCAGAIYGYLIWVICRSNPYGIAFFIVLAELFSAYMMLETTAQGIGVVFALTFPIVALIPYLNLSTSSVAILAWERGFMVTIGIALALVVNLAIWPFHARVQLVLQIARATGRLQRLYLSLSRQMLNTDLVTTRHTRKAFEQLERSILKTLAQSRSLIALMSVEVSLAPKPTVLLGKIINHLSRIADLLVGLRLCREHAMKGKLHAHLVLNVLENRTELISAILISFFAVGASVRNRTPLPQFLPSARTALEELTLSLHEQLSQHDARGTATAGTSTPDAFHALSSLYGRRPGWRRQHSNSGRVSRSRSPTHHTPDGSLTPVRASTGLTSSHTHTLLQSAIQRNAMGTTTNPVPPPKLAHFFALAEHSLLAQIVSELEHLLELTRRLVGTATVLEMAFDLPSAVDDSPHSGVHSTFHSGYHTTS</sequence>
<keyword evidence="2 6" id="KW-0812">Transmembrane</keyword>
<organism evidence="9 10">
    <name type="scientific">Tilletia walkeri</name>
    <dbReference type="NCBI Taxonomy" id="117179"/>
    <lineage>
        <taxon>Eukaryota</taxon>
        <taxon>Fungi</taxon>
        <taxon>Dikarya</taxon>
        <taxon>Basidiomycota</taxon>
        <taxon>Ustilaginomycotina</taxon>
        <taxon>Exobasidiomycetes</taxon>
        <taxon>Tilletiales</taxon>
        <taxon>Tilletiaceae</taxon>
        <taxon>Tilletia</taxon>
    </lineage>
</organism>
<dbReference type="GO" id="GO:0016020">
    <property type="term" value="C:membrane"/>
    <property type="evidence" value="ECO:0007669"/>
    <property type="project" value="UniProtKB-SubCell"/>
</dbReference>
<feature type="transmembrane region" description="Helical" evidence="6">
    <location>
        <begin position="744"/>
        <end position="762"/>
    </location>
</feature>
<protein>
    <recommendedName>
        <fullName evidence="11">ER transporter 6TM N-terminal domain-containing protein</fullName>
    </recommendedName>
</protein>
<comment type="caution">
    <text evidence="9">The sequence shown here is derived from an EMBL/GenBank/DDBJ whole genome shotgun (WGS) entry which is preliminary data.</text>
</comment>
<dbReference type="PANTHER" id="PTHR47804">
    <property type="entry name" value="60S RIBOSOMAL PROTEIN L19"/>
    <property type="match status" value="1"/>
</dbReference>